<dbReference type="AlphaFoldDB" id="A0A8J7UU04"/>
<evidence type="ECO:0000313" key="3">
    <source>
        <dbReference type="Proteomes" id="UP000740329"/>
    </source>
</evidence>
<feature type="transmembrane region" description="Helical" evidence="1">
    <location>
        <begin position="7"/>
        <end position="25"/>
    </location>
</feature>
<protein>
    <submittedName>
        <fullName evidence="2">Uncharacterized protein</fullName>
    </submittedName>
</protein>
<keyword evidence="1" id="KW-0812">Transmembrane</keyword>
<name>A0A8J7UU04_METVO</name>
<keyword evidence="1" id="KW-1133">Transmembrane helix</keyword>
<keyword evidence="1" id="KW-0472">Membrane</keyword>
<dbReference type="RefSeq" id="WP_209591736.1">
    <property type="nucleotide sequence ID" value="NZ_JAGGMV010000009.1"/>
</dbReference>
<accession>A0A8J7UU04</accession>
<reference evidence="2" key="1">
    <citation type="submission" date="2021-03" db="EMBL/GenBank/DDBJ databases">
        <title>Genomic Encyclopedia of Type Strains, Phase IV (KMG-V): Genome sequencing to study the core and pangenomes of soil and plant-associated prokaryotes.</title>
        <authorList>
            <person name="Whitman W."/>
        </authorList>
    </citation>
    <scope>NUCLEOTIDE SEQUENCE</scope>
    <source>
        <strain evidence="2">C4</strain>
    </source>
</reference>
<comment type="caution">
    <text evidence="2">The sequence shown here is derived from an EMBL/GenBank/DDBJ whole genome shotgun (WGS) entry which is preliminary data.</text>
</comment>
<evidence type="ECO:0000256" key="1">
    <source>
        <dbReference type="SAM" id="Phobius"/>
    </source>
</evidence>
<evidence type="ECO:0000313" key="2">
    <source>
        <dbReference type="EMBL" id="MBP2202224.1"/>
    </source>
</evidence>
<organism evidence="2 3">
    <name type="scientific">Methanococcus voltae</name>
    <dbReference type="NCBI Taxonomy" id="2188"/>
    <lineage>
        <taxon>Archaea</taxon>
        <taxon>Methanobacteriati</taxon>
        <taxon>Methanobacteriota</taxon>
        <taxon>Methanomada group</taxon>
        <taxon>Methanococci</taxon>
        <taxon>Methanococcales</taxon>
        <taxon>Methanococcaceae</taxon>
        <taxon>Methanococcus</taxon>
    </lineage>
</organism>
<gene>
    <name evidence="2" type="ORF">J3E07_001665</name>
</gene>
<proteinExistence type="predicted"/>
<sequence>MKIEQLTIRVIIFFIALLIFIYLIWQELQFISYYNSFQMSIDMISEWRLHMQPGFMIFRFLVFSSFLIYLNYEGMRLMDIWNKRKLSND</sequence>
<dbReference type="Proteomes" id="UP000740329">
    <property type="component" value="Unassembled WGS sequence"/>
</dbReference>
<feature type="transmembrane region" description="Helical" evidence="1">
    <location>
        <begin position="53"/>
        <end position="72"/>
    </location>
</feature>
<dbReference type="EMBL" id="JAGGMV010000009">
    <property type="protein sequence ID" value="MBP2202224.1"/>
    <property type="molecule type" value="Genomic_DNA"/>
</dbReference>